<dbReference type="GO" id="GO:0006633">
    <property type="term" value="P:fatty acid biosynthetic process"/>
    <property type="evidence" value="ECO:0007669"/>
    <property type="project" value="UniProtKB-UniRule"/>
</dbReference>
<evidence type="ECO:0000256" key="1">
    <source>
        <dbReference type="ARBA" id="ARBA00005194"/>
    </source>
</evidence>
<dbReference type="InterPro" id="IPR014031">
    <property type="entry name" value="Ketoacyl_synth_C"/>
</dbReference>
<dbReference type="NCBIfam" id="NF005589">
    <property type="entry name" value="PRK07314.1"/>
    <property type="match status" value="1"/>
</dbReference>
<evidence type="ECO:0000256" key="11">
    <source>
        <dbReference type="PIRNR" id="PIRNR000447"/>
    </source>
</evidence>
<evidence type="ECO:0000256" key="8">
    <source>
        <dbReference type="ARBA" id="ARBA00023098"/>
    </source>
</evidence>
<dbReference type="InterPro" id="IPR017568">
    <property type="entry name" value="3-oxoacyl-ACP_synth-2"/>
</dbReference>
<dbReference type="InterPro" id="IPR020841">
    <property type="entry name" value="PKS_Beta-ketoAc_synthase_dom"/>
</dbReference>
<keyword evidence="16" id="KW-1185">Reference proteome</keyword>
<gene>
    <name evidence="15" type="ORF">SAMN02927921_01532</name>
</gene>
<dbReference type="NCBIfam" id="TIGR03150">
    <property type="entry name" value="fabF"/>
    <property type="match status" value="1"/>
</dbReference>
<evidence type="ECO:0000256" key="12">
    <source>
        <dbReference type="PIRSR" id="PIRSR000447-1"/>
    </source>
</evidence>
<dbReference type="AlphaFoldDB" id="A0A1K1P183"/>
<feature type="domain" description="Ketosynthase family 3 (KS3)" evidence="14">
    <location>
        <begin position="3"/>
        <end position="414"/>
    </location>
</feature>
<comment type="similarity">
    <text evidence="2 11 13">Belongs to the thiolase-like superfamily. Beta-ketoacyl-ACP synthases family.</text>
</comment>
<dbReference type="UniPathway" id="UPA00094"/>
<keyword evidence="10 11" id="KW-0012">Acyltransferase</keyword>
<name>A0A1K1P183_9FLAO</name>
<protein>
    <recommendedName>
        <fullName evidence="4 11">3-oxoacyl-[acyl-carrier-protein] synthase 2</fullName>
        <ecNumber evidence="3 11">2.3.1.179</ecNumber>
    </recommendedName>
</protein>
<organism evidence="15 16">
    <name type="scientific">Sinomicrobium oceani</name>
    <dbReference type="NCBI Taxonomy" id="1150368"/>
    <lineage>
        <taxon>Bacteria</taxon>
        <taxon>Pseudomonadati</taxon>
        <taxon>Bacteroidota</taxon>
        <taxon>Flavobacteriia</taxon>
        <taxon>Flavobacteriales</taxon>
        <taxon>Flavobacteriaceae</taxon>
        <taxon>Sinomicrobium</taxon>
    </lineage>
</organism>
<feature type="active site" description="For beta-ketoacyl synthase activity" evidence="12">
    <location>
        <position position="165"/>
    </location>
</feature>
<dbReference type="PANTHER" id="PTHR11712:SF336">
    <property type="entry name" value="3-OXOACYL-[ACYL-CARRIER-PROTEIN] SYNTHASE, MITOCHONDRIAL"/>
    <property type="match status" value="1"/>
</dbReference>
<dbReference type="GO" id="GO:0005829">
    <property type="term" value="C:cytosol"/>
    <property type="evidence" value="ECO:0007669"/>
    <property type="project" value="TreeGrafter"/>
</dbReference>
<dbReference type="SMART" id="SM00825">
    <property type="entry name" value="PKS_KS"/>
    <property type="match status" value="1"/>
</dbReference>
<evidence type="ECO:0000259" key="14">
    <source>
        <dbReference type="PROSITE" id="PS52004"/>
    </source>
</evidence>
<evidence type="ECO:0000256" key="10">
    <source>
        <dbReference type="ARBA" id="ARBA00023315"/>
    </source>
</evidence>
<evidence type="ECO:0000256" key="4">
    <source>
        <dbReference type="ARBA" id="ARBA00014657"/>
    </source>
</evidence>
<keyword evidence="9 11" id="KW-0275">Fatty acid biosynthesis</keyword>
<keyword evidence="7" id="KW-0276">Fatty acid metabolism</keyword>
<keyword evidence="6 11" id="KW-0808">Transferase</keyword>
<dbReference type="EC" id="2.3.1.179" evidence="3 11"/>
<dbReference type="Gene3D" id="3.40.47.10">
    <property type="match status" value="1"/>
</dbReference>
<dbReference type="PROSITE" id="PS52004">
    <property type="entry name" value="KS3_2"/>
    <property type="match status" value="1"/>
</dbReference>
<dbReference type="STRING" id="1150368.SAMN02927921_01532"/>
<keyword evidence="5 11" id="KW-0444">Lipid biosynthesis</keyword>
<proteinExistence type="inferred from homology"/>
<evidence type="ECO:0000313" key="15">
    <source>
        <dbReference type="EMBL" id="SFW41243.1"/>
    </source>
</evidence>
<dbReference type="Proteomes" id="UP000182248">
    <property type="component" value="Unassembled WGS sequence"/>
</dbReference>
<dbReference type="Pfam" id="PF02801">
    <property type="entry name" value="Ketoacyl-synt_C"/>
    <property type="match status" value="1"/>
</dbReference>
<sequence>MKLKRVVVTGLGALTPIGNTVQEYWEGLKNGASGAAPITHFDASKFKTQFACEVKNFNVTDFIDRKEARRLDKFSQYAMVASDEAIADSGMELDKINKERVGVVWGAGIGGLETFQEEVLNYGKGDGTPRFNPFFIPKMIADMAPGLISIKHGFMGPNYTTVSACASSANAMIDALNYIRLGYADVIVSGGSEAAVTAAGMGGFNAMHALSTRNDDPKTASRPFDKNRDGFVLGEGAGALILEEYEHAKARGAKIYAELIGGGLSADAYHMTAPHPEGTGVKSVMKNCLENAGLKPEDVDAINTHGTSTPLGDVAELKAITEVFGAHAKNININSTKSMTGHLLGAAGAIEAIASILAIQHKLVPPTINHSTPDENISSELNLTLNKAQERDIRVAMSNTFGFGGHNACVVFKRLD</sequence>
<dbReference type="InterPro" id="IPR018201">
    <property type="entry name" value="Ketoacyl_synth_AS"/>
</dbReference>
<dbReference type="OrthoDB" id="9808669at2"/>
<evidence type="ECO:0000256" key="7">
    <source>
        <dbReference type="ARBA" id="ARBA00022832"/>
    </source>
</evidence>
<dbReference type="InterPro" id="IPR016039">
    <property type="entry name" value="Thiolase-like"/>
</dbReference>
<comment type="pathway">
    <text evidence="1 11">Lipid metabolism; fatty acid biosynthesis.</text>
</comment>
<evidence type="ECO:0000256" key="6">
    <source>
        <dbReference type="ARBA" id="ARBA00022679"/>
    </source>
</evidence>
<evidence type="ECO:0000256" key="2">
    <source>
        <dbReference type="ARBA" id="ARBA00008467"/>
    </source>
</evidence>
<evidence type="ECO:0000256" key="13">
    <source>
        <dbReference type="RuleBase" id="RU003694"/>
    </source>
</evidence>
<dbReference type="Pfam" id="PF00109">
    <property type="entry name" value="ketoacyl-synt"/>
    <property type="match status" value="1"/>
</dbReference>
<comment type="catalytic activity">
    <reaction evidence="11">
        <text>a fatty acyl-[ACP] + malonyl-[ACP] + H(+) = a 3-oxoacyl-[ACP] + holo-[ACP] + CO2</text>
        <dbReference type="Rhea" id="RHEA:22836"/>
        <dbReference type="Rhea" id="RHEA-COMP:9623"/>
        <dbReference type="Rhea" id="RHEA-COMP:9685"/>
        <dbReference type="Rhea" id="RHEA-COMP:9916"/>
        <dbReference type="Rhea" id="RHEA-COMP:14125"/>
        <dbReference type="ChEBI" id="CHEBI:15378"/>
        <dbReference type="ChEBI" id="CHEBI:16526"/>
        <dbReference type="ChEBI" id="CHEBI:64479"/>
        <dbReference type="ChEBI" id="CHEBI:78449"/>
        <dbReference type="ChEBI" id="CHEBI:78776"/>
        <dbReference type="ChEBI" id="CHEBI:138651"/>
    </reaction>
</comment>
<dbReference type="InterPro" id="IPR000794">
    <property type="entry name" value="Beta-ketoacyl_synthase"/>
</dbReference>
<dbReference type="PANTHER" id="PTHR11712">
    <property type="entry name" value="POLYKETIDE SYNTHASE-RELATED"/>
    <property type="match status" value="1"/>
</dbReference>
<dbReference type="SUPFAM" id="SSF53901">
    <property type="entry name" value="Thiolase-like"/>
    <property type="match status" value="2"/>
</dbReference>
<comment type="catalytic activity">
    <reaction evidence="11">
        <text>(9Z)-hexadecenoyl-[ACP] + malonyl-[ACP] + H(+) = 3-oxo-(11Z)-octadecenoyl-[ACP] + holo-[ACP] + CO2</text>
        <dbReference type="Rhea" id="RHEA:55040"/>
        <dbReference type="Rhea" id="RHEA-COMP:9623"/>
        <dbReference type="Rhea" id="RHEA-COMP:9685"/>
        <dbReference type="Rhea" id="RHEA-COMP:10800"/>
        <dbReference type="Rhea" id="RHEA-COMP:14074"/>
        <dbReference type="ChEBI" id="CHEBI:15378"/>
        <dbReference type="ChEBI" id="CHEBI:16526"/>
        <dbReference type="ChEBI" id="CHEBI:64479"/>
        <dbReference type="ChEBI" id="CHEBI:78449"/>
        <dbReference type="ChEBI" id="CHEBI:83989"/>
        <dbReference type="ChEBI" id="CHEBI:138538"/>
        <dbReference type="EC" id="2.3.1.179"/>
    </reaction>
</comment>
<evidence type="ECO:0000313" key="16">
    <source>
        <dbReference type="Proteomes" id="UP000182248"/>
    </source>
</evidence>
<dbReference type="RefSeq" id="WP_072316773.1">
    <property type="nucleotide sequence ID" value="NZ_FPJE01000007.1"/>
</dbReference>
<dbReference type="PROSITE" id="PS00606">
    <property type="entry name" value="KS3_1"/>
    <property type="match status" value="1"/>
</dbReference>
<dbReference type="InterPro" id="IPR014030">
    <property type="entry name" value="Ketoacyl_synth_N"/>
</dbReference>
<accession>A0A1K1P183</accession>
<evidence type="ECO:0000256" key="5">
    <source>
        <dbReference type="ARBA" id="ARBA00022516"/>
    </source>
</evidence>
<reference evidence="15 16" key="1">
    <citation type="submission" date="2016-11" db="EMBL/GenBank/DDBJ databases">
        <authorList>
            <person name="Jaros S."/>
            <person name="Januszkiewicz K."/>
            <person name="Wedrychowicz H."/>
        </authorList>
    </citation>
    <scope>NUCLEOTIDE SEQUENCE [LARGE SCALE GENOMIC DNA]</scope>
    <source>
        <strain evidence="15 16">CGMCC 1.12145</strain>
    </source>
</reference>
<dbReference type="CDD" id="cd00834">
    <property type="entry name" value="KAS_I_II"/>
    <property type="match status" value="1"/>
</dbReference>
<dbReference type="FunFam" id="3.40.47.10:FF:000009">
    <property type="entry name" value="3-oxoacyl-[acyl-carrier-protein] synthase 2"/>
    <property type="match status" value="1"/>
</dbReference>
<dbReference type="PIRSF" id="PIRSF000447">
    <property type="entry name" value="KAS_II"/>
    <property type="match status" value="1"/>
</dbReference>
<dbReference type="EMBL" id="FPJE01000007">
    <property type="protein sequence ID" value="SFW41243.1"/>
    <property type="molecule type" value="Genomic_DNA"/>
</dbReference>
<evidence type="ECO:0000256" key="3">
    <source>
        <dbReference type="ARBA" id="ARBA00012356"/>
    </source>
</evidence>
<keyword evidence="8" id="KW-0443">Lipid metabolism</keyword>
<evidence type="ECO:0000256" key="9">
    <source>
        <dbReference type="ARBA" id="ARBA00023160"/>
    </source>
</evidence>
<dbReference type="GO" id="GO:0004315">
    <property type="term" value="F:3-oxoacyl-[acyl-carrier-protein] synthase activity"/>
    <property type="evidence" value="ECO:0007669"/>
    <property type="project" value="UniProtKB-UniRule"/>
</dbReference>
<comment type="function">
    <text evidence="11">Involved in the type II fatty acid elongation cycle. Catalyzes the elongation of a wide range of acyl-ACP by the addition of two carbons from malonyl-ACP to an acyl acceptor. Can efficiently catalyze the conversion of palmitoleoyl-ACP (cis-hexadec-9-enoyl-ACP) to cis-vaccenoyl-ACP (cis-octadec-11-enoyl-ACP), an essential step in the thermal regulation of fatty acid composition.</text>
</comment>